<gene>
    <name evidence="1" type="ORF">IFM89_015896</name>
</gene>
<sequence length="120" mass="13630">MVYAESNKKFLTFSVWVLVEKIKWCRDEIFNYIRAEEEVKSRAVGRLAQALGFTQKKADSQVRWAVLNTILILCRHEGPEAMSLGKSVGSCIDTTEESISILTFSGNWIMMQPMFACDVS</sequence>
<dbReference type="OrthoDB" id="66620at2759"/>
<organism evidence="1 2">
    <name type="scientific">Coptis chinensis</name>
    <dbReference type="NCBI Taxonomy" id="261450"/>
    <lineage>
        <taxon>Eukaryota</taxon>
        <taxon>Viridiplantae</taxon>
        <taxon>Streptophyta</taxon>
        <taxon>Embryophyta</taxon>
        <taxon>Tracheophyta</taxon>
        <taxon>Spermatophyta</taxon>
        <taxon>Magnoliopsida</taxon>
        <taxon>Ranunculales</taxon>
        <taxon>Ranunculaceae</taxon>
        <taxon>Coptidoideae</taxon>
        <taxon>Coptis</taxon>
    </lineage>
</organism>
<dbReference type="EMBL" id="JADFTS010000005">
    <property type="protein sequence ID" value="KAF9605280.1"/>
    <property type="molecule type" value="Genomic_DNA"/>
</dbReference>
<protein>
    <submittedName>
        <fullName evidence="1">Uncharacterized protein</fullName>
    </submittedName>
</protein>
<dbReference type="AlphaFoldDB" id="A0A835HSU5"/>
<evidence type="ECO:0000313" key="2">
    <source>
        <dbReference type="Proteomes" id="UP000631114"/>
    </source>
</evidence>
<dbReference type="Proteomes" id="UP000631114">
    <property type="component" value="Unassembled WGS sequence"/>
</dbReference>
<accession>A0A835HSU5</accession>
<reference evidence="1 2" key="1">
    <citation type="submission" date="2020-10" db="EMBL/GenBank/DDBJ databases">
        <title>The Coptis chinensis genome and diversification of protoberbering-type alkaloids.</title>
        <authorList>
            <person name="Wang B."/>
            <person name="Shu S."/>
            <person name="Song C."/>
            <person name="Liu Y."/>
        </authorList>
    </citation>
    <scope>NUCLEOTIDE SEQUENCE [LARGE SCALE GENOMIC DNA]</scope>
    <source>
        <strain evidence="1">HL-2020</strain>
        <tissue evidence="1">Leaf</tissue>
    </source>
</reference>
<proteinExistence type="predicted"/>
<keyword evidence="2" id="KW-1185">Reference proteome</keyword>
<comment type="caution">
    <text evidence="1">The sequence shown here is derived from an EMBL/GenBank/DDBJ whole genome shotgun (WGS) entry which is preliminary data.</text>
</comment>
<evidence type="ECO:0000313" key="1">
    <source>
        <dbReference type="EMBL" id="KAF9605280.1"/>
    </source>
</evidence>
<name>A0A835HSU5_9MAGN</name>